<keyword evidence="8" id="KW-1185">Reference proteome</keyword>
<sequence>MAEPVQISLTLTMAGENNESDAVCELNIAGDEMILQPVGDQNALNMILQQAQQNQQSRPLKCKLLACLFATICLTCTLMDVGLTALMTMKKPNVLLAEHHKWEFEGPLLVAQALLAFVFSTFATTVIIREVRVSSRVYFSCLAGLVLVISIISGWIFREDSHGHDWKNASGAVENLKTKVKLYLRREIKPPEWLNELQQNFQCCGFDGVNDWKIIWEKPDVPDSCCVEQFIGCGKNVFAQQINSRMLSQPNQFQFKVLTTSGTKQELIVRCSSPPLNEQPLGLLPMEPSRNQNNHGTEPANVPSRRPIVAVESRHSQRGGGDLGTKSDFALTPKTQENYQGGDYTEIDPTKTHRVSLCPGPSFTG</sequence>
<reference evidence="7" key="1">
    <citation type="submission" date="2021-06" db="EMBL/GenBank/DDBJ databases">
        <authorList>
            <person name="Hodson N. C."/>
            <person name="Mongue J. A."/>
            <person name="Jaron S. K."/>
        </authorList>
    </citation>
    <scope>NUCLEOTIDE SEQUENCE</scope>
</reference>
<evidence type="ECO:0000256" key="2">
    <source>
        <dbReference type="ARBA" id="ARBA00022692"/>
    </source>
</evidence>
<gene>
    <name evidence="7" type="ORF">AFUS01_LOCUS3255</name>
</gene>
<evidence type="ECO:0000256" key="3">
    <source>
        <dbReference type="ARBA" id="ARBA00022989"/>
    </source>
</evidence>
<protein>
    <recommendedName>
        <fullName evidence="9">Tetraspanin</fullName>
    </recommendedName>
</protein>
<keyword evidence="4 6" id="KW-0472">Membrane</keyword>
<comment type="caution">
    <text evidence="7">The sequence shown here is derived from an EMBL/GenBank/DDBJ whole genome shotgun (WGS) entry which is preliminary data.</text>
</comment>
<feature type="transmembrane region" description="Helical" evidence="6">
    <location>
        <begin position="137"/>
        <end position="157"/>
    </location>
</feature>
<organism evidence="7 8">
    <name type="scientific">Allacma fusca</name>
    <dbReference type="NCBI Taxonomy" id="39272"/>
    <lineage>
        <taxon>Eukaryota</taxon>
        <taxon>Metazoa</taxon>
        <taxon>Ecdysozoa</taxon>
        <taxon>Arthropoda</taxon>
        <taxon>Hexapoda</taxon>
        <taxon>Collembola</taxon>
        <taxon>Symphypleona</taxon>
        <taxon>Sminthuridae</taxon>
        <taxon>Allacma</taxon>
    </lineage>
</organism>
<evidence type="ECO:0000256" key="5">
    <source>
        <dbReference type="SAM" id="MobiDB-lite"/>
    </source>
</evidence>
<comment type="subcellular location">
    <subcellularLocation>
        <location evidence="1">Membrane</location>
        <topology evidence="1">Multi-pass membrane protein</topology>
    </subcellularLocation>
</comment>
<dbReference type="EMBL" id="CAJVCH010019502">
    <property type="protein sequence ID" value="CAG7687322.1"/>
    <property type="molecule type" value="Genomic_DNA"/>
</dbReference>
<name>A0A8J2NP94_9HEXA</name>
<evidence type="ECO:0000256" key="6">
    <source>
        <dbReference type="SAM" id="Phobius"/>
    </source>
</evidence>
<accession>A0A8J2NP94</accession>
<feature type="transmembrane region" description="Helical" evidence="6">
    <location>
        <begin position="109"/>
        <end position="128"/>
    </location>
</feature>
<evidence type="ECO:0000256" key="1">
    <source>
        <dbReference type="ARBA" id="ARBA00004141"/>
    </source>
</evidence>
<dbReference type="AlphaFoldDB" id="A0A8J2NP94"/>
<feature type="region of interest" description="Disordered" evidence="5">
    <location>
        <begin position="286"/>
        <end position="365"/>
    </location>
</feature>
<evidence type="ECO:0000313" key="8">
    <source>
        <dbReference type="Proteomes" id="UP000708208"/>
    </source>
</evidence>
<keyword evidence="3 6" id="KW-1133">Transmembrane helix</keyword>
<dbReference type="Pfam" id="PF00335">
    <property type="entry name" value="Tetraspanin"/>
    <property type="match status" value="1"/>
</dbReference>
<evidence type="ECO:0008006" key="9">
    <source>
        <dbReference type="Google" id="ProtNLM"/>
    </source>
</evidence>
<evidence type="ECO:0000313" key="7">
    <source>
        <dbReference type="EMBL" id="CAG7687322.1"/>
    </source>
</evidence>
<keyword evidence="2 6" id="KW-0812">Transmembrane</keyword>
<evidence type="ECO:0000256" key="4">
    <source>
        <dbReference type="ARBA" id="ARBA00023136"/>
    </source>
</evidence>
<proteinExistence type="predicted"/>
<dbReference type="InterPro" id="IPR018499">
    <property type="entry name" value="Tetraspanin/Peripherin"/>
</dbReference>
<dbReference type="Proteomes" id="UP000708208">
    <property type="component" value="Unassembled WGS sequence"/>
</dbReference>
<dbReference type="GO" id="GO:0016020">
    <property type="term" value="C:membrane"/>
    <property type="evidence" value="ECO:0007669"/>
    <property type="project" value="UniProtKB-SubCell"/>
</dbReference>
<feature type="transmembrane region" description="Helical" evidence="6">
    <location>
        <begin position="64"/>
        <end position="89"/>
    </location>
</feature>
<dbReference type="OrthoDB" id="6239677at2759"/>